<comment type="pathway">
    <text evidence="2">Cell wall biogenesis; cell wall polysaccharide biosynthesis.</text>
</comment>
<protein>
    <recommendedName>
        <fullName evidence="11">Murein endopeptidase K</fullName>
    </recommendedName>
</protein>
<dbReference type="PANTHER" id="PTHR37425">
    <property type="match status" value="1"/>
</dbReference>
<evidence type="ECO:0000256" key="12">
    <source>
        <dbReference type="SAM" id="SignalP"/>
    </source>
</evidence>
<keyword evidence="6" id="KW-0378">Hydrolase</keyword>
<evidence type="ECO:0000256" key="4">
    <source>
        <dbReference type="ARBA" id="ARBA00022723"/>
    </source>
</evidence>
<evidence type="ECO:0000313" key="14">
    <source>
        <dbReference type="Proteomes" id="UP001597299"/>
    </source>
</evidence>
<evidence type="ECO:0000256" key="9">
    <source>
        <dbReference type="ARBA" id="ARBA00023316"/>
    </source>
</evidence>
<proteinExistence type="inferred from homology"/>
<evidence type="ECO:0000256" key="6">
    <source>
        <dbReference type="ARBA" id="ARBA00022801"/>
    </source>
</evidence>
<evidence type="ECO:0000256" key="7">
    <source>
        <dbReference type="ARBA" id="ARBA00022833"/>
    </source>
</evidence>
<evidence type="ECO:0000256" key="3">
    <source>
        <dbReference type="ARBA" id="ARBA00022670"/>
    </source>
</evidence>
<evidence type="ECO:0000256" key="1">
    <source>
        <dbReference type="ARBA" id="ARBA00001947"/>
    </source>
</evidence>
<dbReference type="EMBL" id="JBHUHD010000001">
    <property type="protein sequence ID" value="MFD2139240.1"/>
    <property type="molecule type" value="Genomic_DNA"/>
</dbReference>
<feature type="chain" id="PRO_5045261637" description="Murein endopeptidase K" evidence="12">
    <location>
        <begin position="28"/>
        <end position="540"/>
    </location>
</feature>
<evidence type="ECO:0000256" key="10">
    <source>
        <dbReference type="ARBA" id="ARBA00093448"/>
    </source>
</evidence>
<comment type="caution">
    <text evidence="13">The sequence shown here is derived from an EMBL/GenBank/DDBJ whole genome shotgun (WGS) entry which is preliminary data.</text>
</comment>
<keyword evidence="3" id="KW-0645">Protease</keyword>
<keyword evidence="4" id="KW-0479">Metal-binding</keyword>
<dbReference type="InterPro" id="IPR009045">
    <property type="entry name" value="Zn_M74/Hedgehog-like"/>
</dbReference>
<dbReference type="RefSeq" id="WP_343207757.1">
    <property type="nucleotide sequence ID" value="NZ_JAHBGB010000041.1"/>
</dbReference>
<keyword evidence="8" id="KW-0482">Metalloprotease</keyword>
<name>A0ABW4YSC3_9HYPH</name>
<keyword evidence="7" id="KW-0862">Zinc</keyword>
<reference evidence="14" key="1">
    <citation type="journal article" date="2019" name="Int. J. Syst. Evol. Microbiol.">
        <title>The Global Catalogue of Microorganisms (GCM) 10K type strain sequencing project: providing services to taxonomists for standard genome sequencing and annotation.</title>
        <authorList>
            <consortium name="The Broad Institute Genomics Platform"/>
            <consortium name="The Broad Institute Genome Sequencing Center for Infectious Disease"/>
            <person name="Wu L."/>
            <person name="Ma J."/>
        </authorList>
    </citation>
    <scope>NUCLEOTIDE SEQUENCE [LARGE SCALE GENOMIC DNA]</scope>
    <source>
        <strain evidence="14">CCM 7435</strain>
    </source>
</reference>
<sequence>MSIHQRFHRIRLPRLPSSRLVKAAALAAMVTVCGTDMLQDAVANGDTRTLTLHHVHSGESATVTFKRNGRYDPAALKQLNVLLQDWRRKQPTNMDPQLFDIVWEVYRETGATQPIQVIGGYRSPETNAMLRARSRGVAQTSLHMQGKAMDFYIPGVPLAKIREAGLRLQRGGVGFYPTSGSPFVHLDTGGVRHWPRMSRPELARVFPNGKTVHVPTDGKPMSGYALALAEVESRGKEPGGAGAALAGLGGGNNPKPKNLFAALFGKKDPEEEADEAPAAVAAAPAKPAPAAPAAPAPAPAAAPVTVAAAAPAEIPLPQPAPQARTVAQPPEAPANIPFAVASAAPTPAVPLPAARPSDAPKAGTVVASLGPVPLPTARPAEAGRLPELFVNDGGDGQGPALAYASATAGVFPSGRLQPGRAAQPAQVPGVNAPVAAAPVPHAPARTAAAVPKAAASYTPEMQAEIRGLFLSPTVATHVVMRTPELRRFAAFVAPPRQVVAAGFGKDGSNGLSTNRFSGAAVVAVPVIAVIDGPAPLARKL</sequence>
<dbReference type="PANTHER" id="PTHR37425:SF1">
    <property type="entry name" value="OUTER MEMBRANE PROTEIN"/>
    <property type="match status" value="1"/>
</dbReference>
<evidence type="ECO:0000256" key="11">
    <source>
        <dbReference type="ARBA" id="ARBA00093666"/>
    </source>
</evidence>
<keyword evidence="14" id="KW-1185">Reference proteome</keyword>
<dbReference type="SUPFAM" id="SSF55166">
    <property type="entry name" value="Hedgehog/DD-peptidase"/>
    <property type="match status" value="1"/>
</dbReference>
<dbReference type="Proteomes" id="UP001597299">
    <property type="component" value="Unassembled WGS sequence"/>
</dbReference>
<dbReference type="Gene3D" id="3.30.1380.10">
    <property type="match status" value="1"/>
</dbReference>
<gene>
    <name evidence="13" type="ORF">ACFSNC_02385</name>
</gene>
<keyword evidence="5 12" id="KW-0732">Signal</keyword>
<keyword evidence="9" id="KW-0961">Cell wall biogenesis/degradation</keyword>
<comment type="similarity">
    <text evidence="10">Belongs to the peptidase M15 family.</text>
</comment>
<evidence type="ECO:0000256" key="8">
    <source>
        <dbReference type="ARBA" id="ARBA00023049"/>
    </source>
</evidence>
<evidence type="ECO:0000256" key="2">
    <source>
        <dbReference type="ARBA" id="ARBA00004776"/>
    </source>
</evidence>
<comment type="cofactor">
    <cofactor evidence="1">
        <name>Zn(2+)</name>
        <dbReference type="ChEBI" id="CHEBI:29105"/>
    </cofactor>
</comment>
<evidence type="ECO:0000256" key="5">
    <source>
        <dbReference type="ARBA" id="ARBA00022729"/>
    </source>
</evidence>
<evidence type="ECO:0000313" key="13">
    <source>
        <dbReference type="EMBL" id="MFD2139240.1"/>
    </source>
</evidence>
<dbReference type="Pfam" id="PF05951">
    <property type="entry name" value="Peptidase_M15_2"/>
    <property type="match status" value="1"/>
</dbReference>
<organism evidence="13 14">
    <name type="scientific">Ancylobacter oerskovii</name>
    <dbReference type="NCBI Taxonomy" id="459519"/>
    <lineage>
        <taxon>Bacteria</taxon>
        <taxon>Pseudomonadati</taxon>
        <taxon>Pseudomonadota</taxon>
        <taxon>Alphaproteobacteria</taxon>
        <taxon>Hyphomicrobiales</taxon>
        <taxon>Xanthobacteraceae</taxon>
        <taxon>Ancylobacter</taxon>
    </lineage>
</organism>
<dbReference type="InterPro" id="IPR010275">
    <property type="entry name" value="MepK"/>
</dbReference>
<dbReference type="CDD" id="cd14844">
    <property type="entry name" value="Zn-DD-carboxypeptidase_like"/>
    <property type="match status" value="1"/>
</dbReference>
<feature type="signal peptide" evidence="12">
    <location>
        <begin position="1"/>
        <end position="27"/>
    </location>
</feature>
<accession>A0ABW4YSC3</accession>